<dbReference type="Pfam" id="PF01553">
    <property type="entry name" value="Acyltransferase"/>
    <property type="match status" value="1"/>
</dbReference>
<proteinExistence type="predicted"/>
<dbReference type="PANTHER" id="PTHR10434:SF11">
    <property type="entry name" value="1-ACYL-SN-GLYCEROL-3-PHOSPHATE ACYLTRANSFERASE"/>
    <property type="match status" value="1"/>
</dbReference>
<sequence length="192" mass="21863">MSYFFCLFGGQLVKLNGKIPDPKSGPYLYIINHESLFDHFVIGQFIKHYVTAIAKFEQFKYPLWGNVARRYGVVPIDRSNVNKAIRSLKIVEEEIIDNKISFLIAPEGTRSKDGSLGEFKKGAFHIAKNTGISVVPVIINGAYEAKKKTDWRLSPGIIDICFTDIITQDFYSDMSVGQLRDYVRQKIKDFVD</sequence>
<evidence type="ECO:0000256" key="1">
    <source>
        <dbReference type="ARBA" id="ARBA00022679"/>
    </source>
</evidence>
<dbReference type="SUPFAM" id="SSF69593">
    <property type="entry name" value="Glycerol-3-phosphate (1)-acyltransferase"/>
    <property type="match status" value="1"/>
</dbReference>
<dbReference type="GO" id="GO:0003841">
    <property type="term" value="F:1-acylglycerol-3-phosphate O-acyltransferase activity"/>
    <property type="evidence" value="ECO:0007669"/>
    <property type="project" value="TreeGrafter"/>
</dbReference>
<gene>
    <name evidence="4" type="ORF">METZ01_LOCUS16684</name>
</gene>
<dbReference type="GO" id="GO:0006654">
    <property type="term" value="P:phosphatidic acid biosynthetic process"/>
    <property type="evidence" value="ECO:0007669"/>
    <property type="project" value="TreeGrafter"/>
</dbReference>
<evidence type="ECO:0000313" key="4">
    <source>
        <dbReference type="EMBL" id="SUZ63830.1"/>
    </source>
</evidence>
<evidence type="ECO:0000256" key="2">
    <source>
        <dbReference type="ARBA" id="ARBA00023315"/>
    </source>
</evidence>
<accession>A0A381PA49</accession>
<reference evidence="4" key="1">
    <citation type="submission" date="2018-05" db="EMBL/GenBank/DDBJ databases">
        <authorList>
            <person name="Lanie J.A."/>
            <person name="Ng W.-L."/>
            <person name="Kazmierczak K.M."/>
            <person name="Andrzejewski T.M."/>
            <person name="Davidsen T.M."/>
            <person name="Wayne K.J."/>
            <person name="Tettelin H."/>
            <person name="Glass J.I."/>
            <person name="Rusch D."/>
            <person name="Podicherti R."/>
            <person name="Tsui H.-C.T."/>
            <person name="Winkler M.E."/>
        </authorList>
    </citation>
    <scope>NUCLEOTIDE SEQUENCE</scope>
</reference>
<organism evidence="4">
    <name type="scientific">marine metagenome</name>
    <dbReference type="NCBI Taxonomy" id="408172"/>
    <lineage>
        <taxon>unclassified sequences</taxon>
        <taxon>metagenomes</taxon>
        <taxon>ecological metagenomes</taxon>
    </lineage>
</organism>
<keyword evidence="1" id="KW-0808">Transferase</keyword>
<name>A0A381PA49_9ZZZZ</name>
<keyword evidence="2" id="KW-0012">Acyltransferase</keyword>
<dbReference type="AlphaFoldDB" id="A0A381PA49"/>
<dbReference type="InterPro" id="IPR002123">
    <property type="entry name" value="Plipid/glycerol_acylTrfase"/>
</dbReference>
<dbReference type="PANTHER" id="PTHR10434">
    <property type="entry name" value="1-ACYL-SN-GLYCEROL-3-PHOSPHATE ACYLTRANSFERASE"/>
    <property type="match status" value="1"/>
</dbReference>
<dbReference type="CDD" id="cd07989">
    <property type="entry name" value="LPLAT_AGPAT-like"/>
    <property type="match status" value="1"/>
</dbReference>
<evidence type="ECO:0000259" key="3">
    <source>
        <dbReference type="SMART" id="SM00563"/>
    </source>
</evidence>
<dbReference type="EMBL" id="UINC01000926">
    <property type="protein sequence ID" value="SUZ63830.1"/>
    <property type="molecule type" value="Genomic_DNA"/>
</dbReference>
<dbReference type="SMART" id="SM00563">
    <property type="entry name" value="PlsC"/>
    <property type="match status" value="1"/>
</dbReference>
<protein>
    <recommendedName>
        <fullName evidence="3">Phospholipid/glycerol acyltransferase domain-containing protein</fullName>
    </recommendedName>
</protein>
<feature type="domain" description="Phospholipid/glycerol acyltransferase" evidence="3">
    <location>
        <begin position="27"/>
        <end position="142"/>
    </location>
</feature>